<dbReference type="AlphaFoldDB" id="A0A2U3KH44"/>
<protein>
    <submittedName>
        <fullName evidence="1">Uncharacterized protein</fullName>
    </submittedName>
</protein>
<organism evidence="1 2">
    <name type="scientific">Candidatus Desulfosporosinus infrequens</name>
    <dbReference type="NCBI Taxonomy" id="2043169"/>
    <lineage>
        <taxon>Bacteria</taxon>
        <taxon>Bacillati</taxon>
        <taxon>Bacillota</taxon>
        <taxon>Clostridia</taxon>
        <taxon>Eubacteriales</taxon>
        <taxon>Desulfitobacteriaceae</taxon>
        <taxon>Desulfosporosinus</taxon>
    </lineage>
</organism>
<gene>
    <name evidence="1" type="ORF">SBF1_200018</name>
</gene>
<name>A0A2U3KH44_9FIRM</name>
<dbReference type="Proteomes" id="UP000238916">
    <property type="component" value="Unassembled WGS sequence"/>
</dbReference>
<reference evidence="2" key="1">
    <citation type="submission" date="2018-02" db="EMBL/GenBank/DDBJ databases">
        <authorList>
            <person name="Hausmann B."/>
        </authorList>
    </citation>
    <scope>NUCLEOTIDE SEQUENCE [LARGE SCALE GENOMIC DNA]</scope>
    <source>
        <strain evidence="2">Peat soil MAG SbF1</strain>
    </source>
</reference>
<evidence type="ECO:0000313" key="2">
    <source>
        <dbReference type="Proteomes" id="UP000238916"/>
    </source>
</evidence>
<accession>A0A2U3KH44</accession>
<proteinExistence type="predicted"/>
<sequence>MMLVSYYIMTKALNKKGPPCGVPYVKRAIKIETAQLSLKLNSNVWQVFLHCFKSNLPYTQQC</sequence>
<evidence type="ECO:0000313" key="1">
    <source>
        <dbReference type="EMBL" id="SPF38994.1"/>
    </source>
</evidence>
<dbReference type="EMBL" id="OMOF01000113">
    <property type="protein sequence ID" value="SPF38994.1"/>
    <property type="molecule type" value="Genomic_DNA"/>
</dbReference>